<keyword evidence="7" id="KW-1185">Reference proteome</keyword>
<evidence type="ECO:0000313" key="6">
    <source>
        <dbReference type="EMBL" id="KAK1290640.1"/>
    </source>
</evidence>
<evidence type="ECO:0000256" key="1">
    <source>
        <dbReference type="ARBA" id="ARBA00004141"/>
    </source>
</evidence>
<protein>
    <recommendedName>
        <fullName evidence="5">EXS domain-containing protein</fullName>
    </recommendedName>
</protein>
<dbReference type="GO" id="GO:0016020">
    <property type="term" value="C:membrane"/>
    <property type="evidence" value="ECO:0007669"/>
    <property type="project" value="UniProtKB-SubCell"/>
</dbReference>
<reference evidence="6" key="1">
    <citation type="journal article" date="2023" name="Nat. Commun.">
        <title>Diploid and tetraploid genomes of Acorus and the evolution of monocots.</title>
        <authorList>
            <person name="Ma L."/>
            <person name="Liu K.W."/>
            <person name="Li Z."/>
            <person name="Hsiao Y.Y."/>
            <person name="Qi Y."/>
            <person name="Fu T."/>
            <person name="Tang G.D."/>
            <person name="Zhang D."/>
            <person name="Sun W.H."/>
            <person name="Liu D.K."/>
            <person name="Li Y."/>
            <person name="Chen G.Z."/>
            <person name="Liu X.D."/>
            <person name="Liao X.Y."/>
            <person name="Jiang Y.T."/>
            <person name="Yu X."/>
            <person name="Hao Y."/>
            <person name="Huang J."/>
            <person name="Zhao X.W."/>
            <person name="Ke S."/>
            <person name="Chen Y.Y."/>
            <person name="Wu W.L."/>
            <person name="Hsu J.L."/>
            <person name="Lin Y.F."/>
            <person name="Huang M.D."/>
            <person name="Li C.Y."/>
            <person name="Huang L."/>
            <person name="Wang Z.W."/>
            <person name="Zhao X."/>
            <person name="Zhong W.Y."/>
            <person name="Peng D.H."/>
            <person name="Ahmad S."/>
            <person name="Lan S."/>
            <person name="Zhang J.S."/>
            <person name="Tsai W.C."/>
            <person name="Van de Peer Y."/>
            <person name="Liu Z.J."/>
        </authorList>
    </citation>
    <scope>NUCLEOTIDE SEQUENCE</scope>
    <source>
        <strain evidence="6">CP</strain>
    </source>
</reference>
<keyword evidence="4" id="KW-0472">Membrane</keyword>
<organism evidence="6 7">
    <name type="scientific">Acorus calamus</name>
    <name type="common">Sweet flag</name>
    <dbReference type="NCBI Taxonomy" id="4465"/>
    <lineage>
        <taxon>Eukaryota</taxon>
        <taxon>Viridiplantae</taxon>
        <taxon>Streptophyta</taxon>
        <taxon>Embryophyta</taxon>
        <taxon>Tracheophyta</taxon>
        <taxon>Spermatophyta</taxon>
        <taxon>Magnoliopsida</taxon>
        <taxon>Liliopsida</taxon>
        <taxon>Acoraceae</taxon>
        <taxon>Acorus</taxon>
    </lineage>
</organism>
<dbReference type="Proteomes" id="UP001180020">
    <property type="component" value="Unassembled WGS sequence"/>
</dbReference>
<comment type="subcellular location">
    <subcellularLocation>
        <location evidence="1">Membrane</location>
        <topology evidence="1">Multi-pass membrane protein</topology>
    </subcellularLocation>
</comment>
<dbReference type="EMBL" id="JAUJYO010000018">
    <property type="protein sequence ID" value="KAK1290640.1"/>
    <property type="molecule type" value="Genomic_DNA"/>
</dbReference>
<dbReference type="InterPro" id="IPR004342">
    <property type="entry name" value="EXS_C"/>
</dbReference>
<proteinExistence type="predicted"/>
<keyword evidence="3" id="KW-1133">Transmembrane helix</keyword>
<reference evidence="6" key="2">
    <citation type="submission" date="2023-06" db="EMBL/GenBank/DDBJ databases">
        <authorList>
            <person name="Ma L."/>
            <person name="Liu K.-W."/>
            <person name="Li Z."/>
            <person name="Hsiao Y.-Y."/>
            <person name="Qi Y."/>
            <person name="Fu T."/>
            <person name="Tang G."/>
            <person name="Zhang D."/>
            <person name="Sun W.-H."/>
            <person name="Liu D.-K."/>
            <person name="Li Y."/>
            <person name="Chen G.-Z."/>
            <person name="Liu X.-D."/>
            <person name="Liao X.-Y."/>
            <person name="Jiang Y.-T."/>
            <person name="Yu X."/>
            <person name="Hao Y."/>
            <person name="Huang J."/>
            <person name="Zhao X.-W."/>
            <person name="Ke S."/>
            <person name="Chen Y.-Y."/>
            <person name="Wu W.-L."/>
            <person name="Hsu J.-L."/>
            <person name="Lin Y.-F."/>
            <person name="Huang M.-D."/>
            <person name="Li C.-Y."/>
            <person name="Huang L."/>
            <person name="Wang Z.-W."/>
            <person name="Zhao X."/>
            <person name="Zhong W.-Y."/>
            <person name="Peng D.-H."/>
            <person name="Ahmad S."/>
            <person name="Lan S."/>
            <person name="Zhang J.-S."/>
            <person name="Tsai W.-C."/>
            <person name="Van De Peer Y."/>
            <person name="Liu Z.-J."/>
        </authorList>
    </citation>
    <scope>NUCLEOTIDE SEQUENCE</scope>
    <source>
        <strain evidence="6">CP</strain>
        <tissue evidence="6">Leaves</tissue>
    </source>
</reference>
<dbReference type="Pfam" id="PF03124">
    <property type="entry name" value="EXS"/>
    <property type="match status" value="1"/>
</dbReference>
<evidence type="ECO:0000259" key="5">
    <source>
        <dbReference type="Pfam" id="PF03124"/>
    </source>
</evidence>
<dbReference type="AlphaFoldDB" id="A0AAV9CP88"/>
<gene>
    <name evidence="6" type="ORF">QJS10_CPB18g01812</name>
</gene>
<name>A0AAV9CP88_ACOCL</name>
<evidence type="ECO:0000256" key="4">
    <source>
        <dbReference type="ARBA" id="ARBA00023136"/>
    </source>
</evidence>
<keyword evidence="2" id="KW-0812">Transmembrane</keyword>
<comment type="caution">
    <text evidence="6">The sequence shown here is derived from an EMBL/GenBank/DDBJ whole genome shotgun (WGS) entry which is preliminary data.</text>
</comment>
<sequence>MCPFLNEIDRTLSKFFEIESRTLENIRASRAYGSTLAPKGVGHLVRKGTGVGSSFRFLKWVLKCLSHSRDPRIATSISNWCVTFAFKYSRALPVIFLSATKYHVLPDNWTNFYRPLWLLSSMINSLYSFYWDVTRDWDLRCVRFSGYGVLFSQTRRLKGKGYQHE</sequence>
<accession>A0AAV9CP88</accession>
<evidence type="ECO:0000256" key="2">
    <source>
        <dbReference type="ARBA" id="ARBA00022692"/>
    </source>
</evidence>
<feature type="domain" description="EXS" evidence="5">
    <location>
        <begin position="63"/>
        <end position="144"/>
    </location>
</feature>
<evidence type="ECO:0000313" key="7">
    <source>
        <dbReference type="Proteomes" id="UP001180020"/>
    </source>
</evidence>
<evidence type="ECO:0000256" key="3">
    <source>
        <dbReference type="ARBA" id="ARBA00022989"/>
    </source>
</evidence>